<evidence type="ECO:0000313" key="2">
    <source>
        <dbReference type="EMBL" id="CAB4134816.1"/>
    </source>
</evidence>
<dbReference type="InterPro" id="IPR007499">
    <property type="entry name" value="ERF_bacteria_virus"/>
</dbReference>
<feature type="compositionally biased region" description="Basic and acidic residues" evidence="1">
    <location>
        <begin position="139"/>
        <end position="158"/>
    </location>
</feature>
<evidence type="ECO:0000256" key="1">
    <source>
        <dbReference type="SAM" id="MobiDB-lite"/>
    </source>
</evidence>
<evidence type="ECO:0000313" key="3">
    <source>
        <dbReference type="EMBL" id="CAB4191320.1"/>
    </source>
</evidence>
<organism evidence="2">
    <name type="scientific">uncultured Caudovirales phage</name>
    <dbReference type="NCBI Taxonomy" id="2100421"/>
    <lineage>
        <taxon>Viruses</taxon>
        <taxon>Duplodnaviria</taxon>
        <taxon>Heunggongvirae</taxon>
        <taxon>Uroviricota</taxon>
        <taxon>Caudoviricetes</taxon>
        <taxon>Peduoviridae</taxon>
        <taxon>Maltschvirus</taxon>
        <taxon>Maltschvirus maltsch</taxon>
    </lineage>
</organism>
<proteinExistence type="predicted"/>
<reference evidence="2" key="1">
    <citation type="submission" date="2020-04" db="EMBL/GenBank/DDBJ databases">
        <authorList>
            <person name="Chiriac C."/>
            <person name="Salcher M."/>
            <person name="Ghai R."/>
            <person name="Kavagutti S V."/>
        </authorList>
    </citation>
    <scope>NUCLEOTIDE SEQUENCE</scope>
</reference>
<dbReference type="EMBL" id="LR796291">
    <property type="protein sequence ID" value="CAB4134816.1"/>
    <property type="molecule type" value="Genomic_DNA"/>
</dbReference>
<gene>
    <name evidence="3" type="ORF">UFOVP1226_28</name>
    <name evidence="2" type="ORF">UFOVP278_14</name>
</gene>
<dbReference type="EMBL" id="LR797174">
    <property type="protein sequence ID" value="CAB4191320.1"/>
    <property type="molecule type" value="Genomic_DNA"/>
</dbReference>
<feature type="region of interest" description="Disordered" evidence="1">
    <location>
        <begin position="132"/>
        <end position="169"/>
    </location>
</feature>
<sequence length="247" mass="26595">MTQPQIYSLLTQVMTDAGAVKKGDFNSHQKFNFRGIDAVINAVSPALRKHGVVVVPTVITSDYESVQVGQNRTVMGHARITITYTFYAPDGSNVAATVSAESMDSGDKATAKAYSVAFRTALLQTLCLPTDEADPDSDTYERSTHDAPQREQAERIERPQQAAQIKKPAISPATKTSGALITEAQTNFINNLLHQTECDEQLLIDQFGSGVSGMSSQVAKKVIDALLSVRKGEAEIVMGSDGKFVIG</sequence>
<dbReference type="Pfam" id="PF04404">
    <property type="entry name" value="ERF"/>
    <property type="match status" value="1"/>
</dbReference>
<name>A0A6J5LPG3_9CAUD</name>
<accession>A0A6J5LPG3</accession>
<protein>
    <submittedName>
        <fullName evidence="2">Essential recombination function protein</fullName>
    </submittedName>
</protein>